<keyword evidence="2" id="KW-1185">Reference proteome</keyword>
<organism evidence="1 2">
    <name type="scientific">Petrolisthes cinctipes</name>
    <name type="common">Flat porcelain crab</name>
    <dbReference type="NCBI Taxonomy" id="88211"/>
    <lineage>
        <taxon>Eukaryota</taxon>
        <taxon>Metazoa</taxon>
        <taxon>Ecdysozoa</taxon>
        <taxon>Arthropoda</taxon>
        <taxon>Crustacea</taxon>
        <taxon>Multicrustacea</taxon>
        <taxon>Malacostraca</taxon>
        <taxon>Eumalacostraca</taxon>
        <taxon>Eucarida</taxon>
        <taxon>Decapoda</taxon>
        <taxon>Pleocyemata</taxon>
        <taxon>Anomura</taxon>
        <taxon>Galatheoidea</taxon>
        <taxon>Porcellanidae</taxon>
        <taxon>Petrolisthes</taxon>
    </lineage>
</organism>
<sequence>MLGSGVQDDSIHTVSECTPKLLIPLITNDNKELNLHWPRSRQLKQIVTWGAGQDPRSLFHDRFSHPPGSCSLHTCVLLDTWAPAGRQHDKRRRDHIMTRGCRVLRLDSVGSHDEKSPAAAAAAAAAAGSFRPLVVRTGVTTFTPAMPPKHAARGLRLTLDLVLRTGRRQQWRAGASVSAAASGWGLDSRG</sequence>
<proteinExistence type="predicted"/>
<reference evidence="1" key="1">
    <citation type="submission" date="2023-10" db="EMBL/GenBank/DDBJ databases">
        <title>Genome assemblies of two species of porcelain crab, Petrolisthes cinctipes and Petrolisthes manimaculis (Anomura: Porcellanidae).</title>
        <authorList>
            <person name="Angst P."/>
        </authorList>
    </citation>
    <scope>NUCLEOTIDE SEQUENCE</scope>
    <source>
        <strain evidence="1">PB745_01</strain>
        <tissue evidence="1">Gill</tissue>
    </source>
</reference>
<evidence type="ECO:0000313" key="1">
    <source>
        <dbReference type="EMBL" id="KAK3894404.1"/>
    </source>
</evidence>
<accession>A0AAE1GJY5</accession>
<gene>
    <name evidence="1" type="ORF">Pcinc_001864</name>
</gene>
<name>A0AAE1GJY5_PETCI</name>
<comment type="caution">
    <text evidence="1">The sequence shown here is derived from an EMBL/GenBank/DDBJ whole genome shotgun (WGS) entry which is preliminary data.</text>
</comment>
<dbReference type="AlphaFoldDB" id="A0AAE1GJY5"/>
<dbReference type="EMBL" id="JAWQEG010000113">
    <property type="protein sequence ID" value="KAK3894404.1"/>
    <property type="molecule type" value="Genomic_DNA"/>
</dbReference>
<dbReference type="Proteomes" id="UP001286313">
    <property type="component" value="Unassembled WGS sequence"/>
</dbReference>
<protein>
    <submittedName>
        <fullName evidence="1">Uncharacterized protein</fullName>
    </submittedName>
</protein>
<evidence type="ECO:0000313" key="2">
    <source>
        <dbReference type="Proteomes" id="UP001286313"/>
    </source>
</evidence>